<organism evidence="1">
    <name type="scientific">hydrothermal vent metagenome</name>
    <dbReference type="NCBI Taxonomy" id="652676"/>
    <lineage>
        <taxon>unclassified sequences</taxon>
        <taxon>metagenomes</taxon>
        <taxon>ecological metagenomes</taxon>
    </lineage>
</organism>
<sequence>MKAQIILLIFLPFIILPSCFNQSAKKVSDEKAVGDSILVIQKVFANSPDKIEYEIPVLKGTKLRHGVQKRYYLHGSLYSKISYKRNKRAGMAYTYYKAYNGKKPVVWKEQSYKNGLLDGVCRRYHKDGKLQAVYEYSKGLPAIGLKEYSQSGKELKQPTLILKKNETGGNILITARMSNNTKRVVYYRGNLAGGKYVTKNLKKLPVNNGVGEIMVPFTTNEKSITIIAETTTRYLNKYYTAATIQLK</sequence>
<dbReference type="SUPFAM" id="SSF82185">
    <property type="entry name" value="Histone H3 K4-specific methyltransferase SET7/9 N-terminal domain"/>
    <property type="match status" value="1"/>
</dbReference>
<evidence type="ECO:0000313" key="1">
    <source>
        <dbReference type="EMBL" id="VAW14347.1"/>
    </source>
</evidence>
<evidence type="ECO:0008006" key="2">
    <source>
        <dbReference type="Google" id="ProtNLM"/>
    </source>
</evidence>
<name>A0A3B0TLV0_9ZZZZ</name>
<dbReference type="Gene3D" id="3.90.930.1">
    <property type="match status" value="1"/>
</dbReference>
<gene>
    <name evidence="1" type="ORF">MNBD_BACTEROID01-1502</name>
</gene>
<dbReference type="AlphaFoldDB" id="A0A3B0TLV0"/>
<reference evidence="1" key="1">
    <citation type="submission" date="2018-06" db="EMBL/GenBank/DDBJ databases">
        <authorList>
            <person name="Zhirakovskaya E."/>
        </authorList>
    </citation>
    <scope>NUCLEOTIDE SEQUENCE</scope>
</reference>
<dbReference type="EMBL" id="UOEP01000036">
    <property type="protein sequence ID" value="VAW14347.1"/>
    <property type="molecule type" value="Genomic_DNA"/>
</dbReference>
<dbReference type="InterPro" id="IPR011652">
    <property type="entry name" value="MORN_2"/>
</dbReference>
<protein>
    <recommendedName>
        <fullName evidence="2">MORN repeat variant</fullName>
    </recommendedName>
</protein>
<accession>A0A3B0TLV0</accession>
<proteinExistence type="predicted"/>
<dbReference type="Pfam" id="PF07661">
    <property type="entry name" value="MORN_2"/>
    <property type="match status" value="2"/>
</dbReference>